<comment type="similarity">
    <text evidence="1">Belongs to the cytochrome P450 family.</text>
</comment>
<feature type="chain" id="PRO_5025535506" description="Cytochrome P450" evidence="3">
    <location>
        <begin position="19"/>
        <end position="478"/>
    </location>
</feature>
<feature type="signal peptide" evidence="3">
    <location>
        <begin position="1"/>
        <end position="18"/>
    </location>
</feature>
<dbReference type="Pfam" id="PF00067">
    <property type="entry name" value="p450"/>
    <property type="match status" value="1"/>
</dbReference>
<dbReference type="EMBL" id="GIBP01002195">
    <property type="protein sequence ID" value="NDV31164.1"/>
    <property type="molecule type" value="Transcribed_RNA"/>
</dbReference>
<dbReference type="PANTHER" id="PTHR24291">
    <property type="entry name" value="CYTOCHROME P450 FAMILY 4"/>
    <property type="match status" value="1"/>
</dbReference>
<dbReference type="GO" id="GO:0020037">
    <property type="term" value="F:heme binding"/>
    <property type="evidence" value="ECO:0007669"/>
    <property type="project" value="InterPro"/>
</dbReference>
<proteinExistence type="inferred from homology"/>
<feature type="binding site" description="axial binding residue" evidence="2">
    <location>
        <position position="423"/>
    </location>
    <ligand>
        <name>heme</name>
        <dbReference type="ChEBI" id="CHEBI:30413"/>
    </ligand>
    <ligandPart>
        <name>Fe</name>
        <dbReference type="ChEBI" id="CHEBI:18248"/>
    </ligandPart>
</feature>
<keyword evidence="2" id="KW-0479">Metal-binding</keyword>
<dbReference type="GO" id="GO:0005506">
    <property type="term" value="F:iron ion binding"/>
    <property type="evidence" value="ECO:0007669"/>
    <property type="project" value="InterPro"/>
</dbReference>
<organism evidence="4">
    <name type="scientific">Arcella intermedia</name>
    <dbReference type="NCBI Taxonomy" id="1963864"/>
    <lineage>
        <taxon>Eukaryota</taxon>
        <taxon>Amoebozoa</taxon>
        <taxon>Tubulinea</taxon>
        <taxon>Elardia</taxon>
        <taxon>Arcellinida</taxon>
        <taxon>Sphaerothecina</taxon>
        <taxon>Arcellidae</taxon>
        <taxon>Arcella</taxon>
    </lineage>
</organism>
<sequence>MVGGASLVLSHLIWKVLLKPFWWEWRYPLPGPRRTSWLMGNLPDILQEEPTEPHIRWSRTYPDAPIIRYFIAHTMRIVLTEAALAKKVLTDVETFTKNMPEYGLLSDITGYSLLTTADVDFHKKQRKICNQAFKYESVLNFMPLFSKASQNIISKWNNLITQSPNNEALIEVSKETGSLTLDIIGLGAFSYKFNSLLEDDPNNLAHKYLALFTTVRPSILSLLPGARHYPIPRIMLRKKLLKEIREEVSNIIQSRRNEPQNSGNDLLGILLNENISDSELLDLCLTFMVAGHETTSMALSWTMHALSKHPEVERKCREEIVRVLGEDGEVTKENISQLVYLGQTLNESLRLFAPVPVVARKVEKDVELGGYQIPKGCTVVVSPSVLHRNKKYWDNPEKFDPERWNNKSHGSWFIPFIDGPRNCIGKKFAIVEATVILANMIRKFSFSFSEDHPFRKTQNITLHAKPGLFIKVKQAQQQ</sequence>
<evidence type="ECO:0000256" key="2">
    <source>
        <dbReference type="PIRSR" id="PIRSR602401-1"/>
    </source>
</evidence>
<dbReference type="SUPFAM" id="SSF48264">
    <property type="entry name" value="Cytochrome P450"/>
    <property type="match status" value="1"/>
</dbReference>
<evidence type="ECO:0000256" key="3">
    <source>
        <dbReference type="SAM" id="SignalP"/>
    </source>
</evidence>
<dbReference type="InterPro" id="IPR001128">
    <property type="entry name" value="Cyt_P450"/>
</dbReference>
<dbReference type="PRINTS" id="PR00463">
    <property type="entry name" value="EP450I"/>
</dbReference>
<dbReference type="InterPro" id="IPR036396">
    <property type="entry name" value="Cyt_P450_sf"/>
</dbReference>
<keyword evidence="2" id="KW-0349">Heme</keyword>
<dbReference type="GO" id="GO:0004497">
    <property type="term" value="F:monooxygenase activity"/>
    <property type="evidence" value="ECO:0007669"/>
    <property type="project" value="InterPro"/>
</dbReference>
<comment type="cofactor">
    <cofactor evidence="2">
        <name>heme</name>
        <dbReference type="ChEBI" id="CHEBI:30413"/>
    </cofactor>
</comment>
<evidence type="ECO:0008006" key="5">
    <source>
        <dbReference type="Google" id="ProtNLM"/>
    </source>
</evidence>
<dbReference type="InterPro" id="IPR050196">
    <property type="entry name" value="Cytochrome_P450_Monoox"/>
</dbReference>
<dbReference type="PRINTS" id="PR00385">
    <property type="entry name" value="P450"/>
</dbReference>
<keyword evidence="3" id="KW-0732">Signal</keyword>
<name>A0A6B2L2C7_9EUKA</name>
<accession>A0A6B2L2C7</accession>
<dbReference type="PANTHER" id="PTHR24291:SF175">
    <property type="entry name" value="CYTOCHROME P450"/>
    <property type="match status" value="1"/>
</dbReference>
<evidence type="ECO:0000313" key="4">
    <source>
        <dbReference type="EMBL" id="NDV31164.1"/>
    </source>
</evidence>
<dbReference type="InterPro" id="IPR002401">
    <property type="entry name" value="Cyt_P450_E_grp-I"/>
</dbReference>
<dbReference type="GO" id="GO:0016705">
    <property type="term" value="F:oxidoreductase activity, acting on paired donors, with incorporation or reduction of molecular oxygen"/>
    <property type="evidence" value="ECO:0007669"/>
    <property type="project" value="InterPro"/>
</dbReference>
<keyword evidence="2" id="KW-0408">Iron</keyword>
<protein>
    <recommendedName>
        <fullName evidence="5">Cytochrome P450</fullName>
    </recommendedName>
</protein>
<reference evidence="4" key="1">
    <citation type="journal article" date="2020" name="J. Eukaryot. Microbiol.">
        <title>De novo Sequencing, Assembly and Annotation of the Transcriptome for the Free-Living Testate Amoeba Arcella intermedia.</title>
        <authorList>
            <person name="Ribeiro G.M."/>
            <person name="Porfirio-Sousa A.L."/>
            <person name="Maurer-Alcala X.X."/>
            <person name="Katz L.A."/>
            <person name="Lahr D.J.G."/>
        </authorList>
    </citation>
    <scope>NUCLEOTIDE SEQUENCE</scope>
</reference>
<dbReference type="AlphaFoldDB" id="A0A6B2L2C7"/>
<dbReference type="Gene3D" id="1.10.630.10">
    <property type="entry name" value="Cytochrome P450"/>
    <property type="match status" value="1"/>
</dbReference>
<evidence type="ECO:0000256" key="1">
    <source>
        <dbReference type="ARBA" id="ARBA00010617"/>
    </source>
</evidence>